<reference evidence="5" key="1">
    <citation type="submission" date="2013-08" db="EMBL/GenBank/DDBJ databases">
        <title>Oryza genome evolution.</title>
        <authorList>
            <person name="Wing R.A."/>
            <person name="Panaud O."/>
            <person name="Oliveira A.C."/>
        </authorList>
    </citation>
    <scope>NUCLEOTIDE SEQUENCE</scope>
</reference>
<evidence type="ECO:0000313" key="6">
    <source>
        <dbReference type="Proteomes" id="UP000026961"/>
    </source>
</evidence>
<feature type="region of interest" description="Disordered" evidence="3">
    <location>
        <begin position="820"/>
        <end position="862"/>
    </location>
</feature>
<feature type="compositionally biased region" description="Polar residues" evidence="3">
    <location>
        <begin position="1333"/>
        <end position="1344"/>
    </location>
</feature>
<dbReference type="Gramene" id="OGLUM01G26320.1">
    <property type="protein sequence ID" value="OGLUM01G26320.1"/>
    <property type="gene ID" value="OGLUM01G26320"/>
</dbReference>
<evidence type="ECO:0000256" key="2">
    <source>
        <dbReference type="ARBA" id="ARBA00023242"/>
    </source>
</evidence>
<reference evidence="5" key="3">
    <citation type="submission" date="2018-05" db="EMBL/GenBank/DDBJ databases">
        <title>OgluRS3 (Oryza glumaepatula Reference Sequence Version 3).</title>
        <authorList>
            <person name="Zhang J."/>
            <person name="Kudrna D."/>
            <person name="Lee S."/>
            <person name="Talag J."/>
            <person name="Welchert J."/>
            <person name="Wing R.A."/>
        </authorList>
    </citation>
    <scope>NUCLEOTIDE SEQUENCE [LARGE SCALE GENOMIC DNA]</scope>
</reference>
<organism evidence="5">
    <name type="scientific">Oryza glumipatula</name>
    <dbReference type="NCBI Taxonomy" id="40148"/>
    <lineage>
        <taxon>Eukaryota</taxon>
        <taxon>Viridiplantae</taxon>
        <taxon>Streptophyta</taxon>
        <taxon>Embryophyta</taxon>
        <taxon>Tracheophyta</taxon>
        <taxon>Spermatophyta</taxon>
        <taxon>Magnoliopsida</taxon>
        <taxon>Liliopsida</taxon>
        <taxon>Poales</taxon>
        <taxon>Poaceae</taxon>
        <taxon>BOP clade</taxon>
        <taxon>Oryzoideae</taxon>
        <taxon>Oryzeae</taxon>
        <taxon>Oryzinae</taxon>
        <taxon>Oryza</taxon>
    </lineage>
</organism>
<feature type="compositionally biased region" description="Polar residues" evidence="3">
    <location>
        <begin position="1258"/>
        <end position="1280"/>
    </location>
</feature>
<dbReference type="Proteomes" id="UP000026961">
    <property type="component" value="Chromosome 1"/>
</dbReference>
<feature type="region of interest" description="Disordered" evidence="3">
    <location>
        <begin position="1070"/>
        <end position="1103"/>
    </location>
</feature>
<comment type="subcellular location">
    <subcellularLocation>
        <location evidence="1">Nucleus</location>
    </subcellularLocation>
</comment>
<feature type="compositionally biased region" description="Polar residues" evidence="3">
    <location>
        <begin position="736"/>
        <end position="770"/>
    </location>
</feature>
<keyword evidence="6" id="KW-1185">Reference proteome</keyword>
<feature type="region of interest" description="Disordered" evidence="3">
    <location>
        <begin position="1238"/>
        <end position="1356"/>
    </location>
</feature>
<dbReference type="InterPro" id="IPR040319">
    <property type="entry name" value="LSD1-like"/>
</dbReference>
<feature type="region of interest" description="Disordered" evidence="3">
    <location>
        <begin position="1"/>
        <end position="279"/>
    </location>
</feature>
<evidence type="ECO:0000256" key="1">
    <source>
        <dbReference type="ARBA" id="ARBA00004123"/>
    </source>
</evidence>
<dbReference type="PANTHER" id="PTHR31747">
    <property type="entry name" value="PROTEIN LSD1"/>
    <property type="match status" value="1"/>
</dbReference>
<feature type="compositionally biased region" description="Low complexity" evidence="3">
    <location>
        <begin position="1281"/>
        <end position="1298"/>
    </location>
</feature>
<feature type="compositionally biased region" description="Pro residues" evidence="3">
    <location>
        <begin position="18"/>
        <end position="31"/>
    </location>
</feature>
<feature type="region of interest" description="Disordered" evidence="3">
    <location>
        <begin position="1161"/>
        <end position="1184"/>
    </location>
</feature>
<feature type="compositionally biased region" description="Low complexity" evidence="3">
    <location>
        <begin position="136"/>
        <end position="145"/>
    </location>
</feature>
<keyword evidence="2" id="KW-0539">Nucleus</keyword>
<dbReference type="PANTHER" id="PTHR31747:SF17">
    <property type="entry name" value="PROTEIN LOL2"/>
    <property type="match status" value="1"/>
</dbReference>
<dbReference type="EnsemblPlants" id="OGLUM01G26320.1">
    <property type="protein sequence ID" value="OGLUM01G26320.1"/>
    <property type="gene ID" value="OGLUM01G26320"/>
</dbReference>
<feature type="domain" description="Zinc finger LSD1-type" evidence="4">
    <location>
        <begin position="1411"/>
        <end position="1435"/>
    </location>
</feature>
<feature type="domain" description="Zinc finger LSD1-type" evidence="4">
    <location>
        <begin position="1373"/>
        <end position="1397"/>
    </location>
</feature>
<evidence type="ECO:0000256" key="3">
    <source>
        <dbReference type="SAM" id="MobiDB-lite"/>
    </source>
</evidence>
<feature type="compositionally biased region" description="Pro residues" evidence="3">
    <location>
        <begin position="155"/>
        <end position="164"/>
    </location>
</feature>
<dbReference type="InterPro" id="IPR005735">
    <property type="entry name" value="Znf_LSD1"/>
</dbReference>
<sequence length="1463" mass="151757">MASSPEAPVPPESARMGSPPPSHSPSPPPLQGDPSLPTDAPPPEPSPQPHHATPIPPPSPGQATEGWPRAEEPQPPIGGTPGAAGPPAPPSFFPSLELGTSAAPPALEAAAAGAGQPGSPSPHPPAEPSVEFYPGSAASSPSSSSYETAEDDSPASPPPTPPPLVLCASPDSSYTESSPARDRFGDEEGSHAAPEPPPPPTPLEGGPDASSAEPAAMASRAREPMGSRTAPEPLTPPLESGQEGFQQQQPHPPPTTHPECDSSEPAELPLPPTSPAEIAYTSPDSVEVDVVAVSPEEAPGSTVAMEVMYGETDTSAVSVSPVLGSAETDATEIDVIAGMQEEAPGSTVAMEVMYRENDTAAVSVSPVLESREPDVAEGDVVAGVQEAHGSKFSMEVMYRETDAAAVSVSPVLESGEPDKAENDAVEEMQEEAHGSRFAMEATYGEPDASAVSVSPVLESVEPDVTEIDVVSEIQEEAPDSTLAMEVTSGETDTAAVSAFPVLDGGDPDAAEKNVVAGMQEEEAPDSTLAIEVTSGETDTAAVSVSPVLEGVDPDAAEIDVVAGMQEEPPGSTLAMEVTYRETDATAASVSPVLDSGDPDAAEVDVVVGMQEQAAGSALAMLVTYGETDTSAVSVSPVLESGEPDAAQIDVVAGMQEEAPGSMLAMEVTYREVDAATVSVSPVLESVEPDAAKIDVVARMQEEAPGSKLAMEVMYGETGTAAVSVPLVLESREEGSLQESMQRPSSPTMNIEQESMQRPFSPTIGTETSSPEMAPAGSENCKVSWLPLPPPTPLGESMPSLPVAAAPEVLLVMPEEAIESVPSSEALDAEKPASITQAEPSSPNTPPPGFENFKSSWLPLPTTPPPVETTDVLPDVVVTKAVEAPIEEVSRPLPALEVTNMESDTVLSILPTTVLPTEGTEGLLQQPLLRPPSPVVQSEPCLQNEMAPPGFENFKSSSEPCSAEEIAPPGSDNFKSSSEPCLPEEMAPPGFENFKSSSEPCSQEEMAPPGFENFKSSWPPLPTLPQTVPDAAAADALAATVEEAAGPPPALELEAMDVDMDAIHPPPLPFDSGVESSQKPLPRAPSPIMQEAPCSPDRAPPGFETYKSSQLLLPSPSLAQTTNVRQDQSVTEPVSVIEEAPQLLHSVEVMGVHMDAVPPLLPSSESGADGLSPQQFAQPPPAEKDTTTCLPDMVHSGCDNSEPSQLLSLPAVISPVQTPDGLADVPAIDRVAVALEESPQRPLVSGEMEAGTVPIRSSPLKNISEGSLPQLESESHSPTSQAADSLLDASDSKSVAVASEEMSQLPLASQATTTDLVSTTAMQPQSEGIVDESLQPQHPPSSTAHDSPCLQDSVPLVPPPPSPYLNKEVGQMVCGSCRILLAYFRGAGYVHCTCCQTMNYVLEAHEVGKVHCGHCATLLMYPFGAPAVKCSLCLFVTEIGERNVRRRLSIEQPTRTNSSGLAEA</sequence>
<feature type="region of interest" description="Disordered" evidence="3">
    <location>
        <begin position="732"/>
        <end position="787"/>
    </location>
</feature>
<reference evidence="5" key="2">
    <citation type="submission" date="2015-04" db="UniProtKB">
        <authorList>
            <consortium name="EnsemblPlants"/>
        </authorList>
    </citation>
    <scope>IDENTIFICATION</scope>
</reference>
<feature type="compositionally biased region" description="Low complexity" evidence="3">
    <location>
        <begin position="99"/>
        <end position="118"/>
    </location>
</feature>
<accession>A0A0D9YBM7</accession>
<dbReference type="Pfam" id="PF06943">
    <property type="entry name" value="zf-LSD1"/>
    <property type="match status" value="2"/>
</dbReference>
<evidence type="ECO:0000313" key="5">
    <source>
        <dbReference type="EnsemblPlants" id="OGLUM01G26320.1"/>
    </source>
</evidence>
<name>A0A0D9YBM7_9ORYZ</name>
<feature type="compositionally biased region" description="Pro residues" evidence="3">
    <location>
        <begin position="73"/>
        <end position="92"/>
    </location>
</feature>
<dbReference type="STRING" id="40148.A0A0D9YBM7"/>
<feature type="compositionally biased region" description="Basic and acidic residues" evidence="3">
    <location>
        <begin position="179"/>
        <end position="190"/>
    </location>
</feature>
<dbReference type="NCBIfam" id="TIGR01053">
    <property type="entry name" value="LSD1"/>
    <property type="match status" value="2"/>
</dbReference>
<evidence type="ECO:0000259" key="4">
    <source>
        <dbReference type="Pfam" id="PF06943"/>
    </source>
</evidence>
<proteinExistence type="predicted"/>
<dbReference type="HOGENOM" id="CLU_004625_0_0_1"/>
<feature type="compositionally biased region" description="Polar residues" evidence="3">
    <location>
        <begin position="1305"/>
        <end position="1325"/>
    </location>
</feature>
<dbReference type="eggNOG" id="ENOG502S2GF">
    <property type="taxonomic scope" value="Eukaryota"/>
</dbReference>
<feature type="compositionally biased region" description="Pro residues" evidence="3">
    <location>
        <begin position="39"/>
        <end position="60"/>
    </location>
</feature>
<protein>
    <recommendedName>
        <fullName evidence="4">Zinc finger LSD1-type domain-containing protein</fullName>
    </recommendedName>
</protein>
<dbReference type="GO" id="GO:0005634">
    <property type="term" value="C:nucleus"/>
    <property type="evidence" value="ECO:0007669"/>
    <property type="project" value="UniProtKB-SubCell"/>
</dbReference>